<gene>
    <name evidence="1" type="ORF">PXEA_LOCUS9175</name>
</gene>
<evidence type="ECO:0000313" key="2">
    <source>
        <dbReference type="Proteomes" id="UP000784294"/>
    </source>
</evidence>
<reference evidence="1" key="1">
    <citation type="submission" date="2018-11" db="EMBL/GenBank/DDBJ databases">
        <authorList>
            <consortium name="Pathogen Informatics"/>
        </authorList>
    </citation>
    <scope>NUCLEOTIDE SEQUENCE</scope>
</reference>
<proteinExistence type="predicted"/>
<sequence length="52" mass="5975">MLISVVRVLPTPWPPETTKPLLSNRFPSVVKLCRIARESELERATVCCEHDR</sequence>
<accession>A0A3S5B854</accession>
<dbReference type="EMBL" id="CAAALY010025681">
    <property type="protein sequence ID" value="VEL15735.1"/>
    <property type="molecule type" value="Genomic_DNA"/>
</dbReference>
<comment type="caution">
    <text evidence="1">The sequence shown here is derived from an EMBL/GenBank/DDBJ whole genome shotgun (WGS) entry which is preliminary data.</text>
</comment>
<keyword evidence="2" id="KW-1185">Reference proteome</keyword>
<evidence type="ECO:0000313" key="1">
    <source>
        <dbReference type="EMBL" id="VEL15735.1"/>
    </source>
</evidence>
<organism evidence="1 2">
    <name type="scientific">Protopolystoma xenopodis</name>
    <dbReference type="NCBI Taxonomy" id="117903"/>
    <lineage>
        <taxon>Eukaryota</taxon>
        <taxon>Metazoa</taxon>
        <taxon>Spiralia</taxon>
        <taxon>Lophotrochozoa</taxon>
        <taxon>Platyhelminthes</taxon>
        <taxon>Monogenea</taxon>
        <taxon>Polyopisthocotylea</taxon>
        <taxon>Polystomatidea</taxon>
        <taxon>Polystomatidae</taxon>
        <taxon>Protopolystoma</taxon>
    </lineage>
</organism>
<dbReference type="Proteomes" id="UP000784294">
    <property type="component" value="Unassembled WGS sequence"/>
</dbReference>
<dbReference type="AlphaFoldDB" id="A0A3S5B854"/>
<name>A0A3S5B854_9PLAT</name>
<protein>
    <submittedName>
        <fullName evidence="1">Uncharacterized protein</fullName>
    </submittedName>
</protein>